<accession>A0A1I2S0P5</accession>
<proteinExistence type="predicted"/>
<name>A0A1I2S0P5_9CORY</name>
<dbReference type="RefSeq" id="WP_092285029.1">
    <property type="nucleotide sequence ID" value="NZ_FOPJ01000004.1"/>
</dbReference>
<dbReference type="InterPro" id="IPR029058">
    <property type="entry name" value="AB_hydrolase_fold"/>
</dbReference>
<dbReference type="OrthoDB" id="5969911at2"/>
<dbReference type="InterPro" id="IPR010427">
    <property type="entry name" value="DUF1023"/>
</dbReference>
<evidence type="ECO:0000313" key="3">
    <source>
        <dbReference type="Proteomes" id="UP000199065"/>
    </source>
</evidence>
<sequence>MTLPLRARDIHIAEVILREYATGLEHQHQELEEESFFLATGIRAQAADAALKKLSRLNYGRKTLVQVLGTAAYIMARTAQAQADLEDAYHRMLKQAADNPLHTAMLQDLQALGEVLDYACAQEINALCTDAPQPPHTSFGELEDWPLDRIHEHMWLHATPEIQEFLGSHPEVRALEVSEDTMVLAIGDLESAPASITFIPGTGSSDPSRWEGSLERAQKLQQHTKAGVVLWLGAKAPPHLPHALNPGPARRDAGALQNFQRSLAARYPHQQRVVLGYSYGAVTAAQAARGSGLSADRLMLLGSPGVRGARRASELTLVDGKGRTHPAEGRVHALTNRGDPIDWVSNSHGGVHGVDPTSRGFGATVWSARGDHSSYWDDPEFYRIMKELTRP</sequence>
<feature type="domain" description="DUF1023" evidence="1">
    <location>
        <begin position="219"/>
        <end position="318"/>
    </location>
</feature>
<keyword evidence="3" id="KW-1185">Reference proteome</keyword>
<dbReference type="Gene3D" id="3.40.50.1820">
    <property type="entry name" value="alpha/beta hydrolase"/>
    <property type="match status" value="1"/>
</dbReference>
<dbReference type="STRING" id="185761.SAMN05660282_00999"/>
<gene>
    <name evidence="2" type="ORF">SAMN05660282_00999</name>
</gene>
<reference evidence="2 3" key="1">
    <citation type="submission" date="2016-10" db="EMBL/GenBank/DDBJ databases">
        <authorList>
            <person name="de Groot N.N."/>
        </authorList>
    </citation>
    <scope>NUCLEOTIDE SEQUENCE [LARGE SCALE GENOMIC DNA]</scope>
    <source>
        <strain>J11</strain>
        <strain evidence="3">PG 39</strain>
    </source>
</reference>
<dbReference type="GO" id="GO:0016787">
    <property type="term" value="F:hydrolase activity"/>
    <property type="evidence" value="ECO:0007669"/>
    <property type="project" value="UniProtKB-KW"/>
</dbReference>
<evidence type="ECO:0000313" key="2">
    <source>
        <dbReference type="EMBL" id="SFG46444.1"/>
    </source>
</evidence>
<protein>
    <submittedName>
        <fullName evidence="2">Alpha/beta hydrolase</fullName>
    </submittedName>
</protein>
<organism evidence="2 3">
    <name type="scientific">Corynebacterium spheniscorum</name>
    <dbReference type="NCBI Taxonomy" id="185761"/>
    <lineage>
        <taxon>Bacteria</taxon>
        <taxon>Bacillati</taxon>
        <taxon>Actinomycetota</taxon>
        <taxon>Actinomycetes</taxon>
        <taxon>Mycobacteriales</taxon>
        <taxon>Corynebacteriaceae</taxon>
        <taxon>Corynebacterium</taxon>
    </lineage>
</organism>
<dbReference type="Proteomes" id="UP000199065">
    <property type="component" value="Unassembled WGS sequence"/>
</dbReference>
<dbReference type="Pfam" id="PF06259">
    <property type="entry name" value="Abhydrolase_8"/>
    <property type="match status" value="1"/>
</dbReference>
<dbReference type="SUPFAM" id="SSF53474">
    <property type="entry name" value="alpha/beta-Hydrolases"/>
    <property type="match status" value="1"/>
</dbReference>
<evidence type="ECO:0000259" key="1">
    <source>
        <dbReference type="Pfam" id="PF06259"/>
    </source>
</evidence>
<keyword evidence="2" id="KW-0378">Hydrolase</keyword>
<dbReference type="AlphaFoldDB" id="A0A1I2S0P5"/>
<dbReference type="EMBL" id="FOPJ01000004">
    <property type="protein sequence ID" value="SFG46444.1"/>
    <property type="molecule type" value="Genomic_DNA"/>
</dbReference>